<evidence type="ECO:0000313" key="1">
    <source>
        <dbReference type="EMBL" id="KAK8839022.1"/>
    </source>
</evidence>
<evidence type="ECO:0000313" key="2">
    <source>
        <dbReference type="Proteomes" id="UP001470230"/>
    </source>
</evidence>
<dbReference type="SUPFAM" id="SSF54427">
    <property type="entry name" value="NTF2-like"/>
    <property type="match status" value="1"/>
</dbReference>
<dbReference type="PANTHER" id="PTHR38436:SF1">
    <property type="entry name" value="ESTER CYCLASE"/>
    <property type="match status" value="1"/>
</dbReference>
<dbReference type="Proteomes" id="UP001470230">
    <property type="component" value="Unassembled WGS sequence"/>
</dbReference>
<dbReference type="EMBL" id="JAPFFF010000053">
    <property type="protein sequence ID" value="KAK8839022.1"/>
    <property type="molecule type" value="Genomic_DNA"/>
</dbReference>
<dbReference type="InterPro" id="IPR009959">
    <property type="entry name" value="Cyclase_SnoaL-like"/>
</dbReference>
<dbReference type="PANTHER" id="PTHR38436">
    <property type="entry name" value="POLYKETIDE CYCLASE SNOAL-LIKE DOMAIN"/>
    <property type="match status" value="1"/>
</dbReference>
<proteinExistence type="predicted"/>
<dbReference type="InterPro" id="IPR032710">
    <property type="entry name" value="NTF2-like_dom_sf"/>
</dbReference>
<dbReference type="Pfam" id="PF07366">
    <property type="entry name" value="SnoaL"/>
    <property type="match status" value="1"/>
</dbReference>
<keyword evidence="2" id="KW-1185">Reference proteome</keyword>
<protein>
    <recommendedName>
        <fullName evidence="3">Ester cyclase</fullName>
    </recommendedName>
</protein>
<dbReference type="Gene3D" id="3.10.450.50">
    <property type="match status" value="1"/>
</dbReference>
<reference evidence="1 2" key="1">
    <citation type="submission" date="2024-04" db="EMBL/GenBank/DDBJ databases">
        <title>Tritrichomonas musculus Genome.</title>
        <authorList>
            <person name="Alves-Ferreira E."/>
            <person name="Grigg M."/>
            <person name="Lorenzi H."/>
            <person name="Galac M."/>
        </authorList>
    </citation>
    <scope>NUCLEOTIDE SEQUENCE [LARGE SCALE GENOMIC DNA]</scope>
    <source>
        <strain evidence="1 2">EAF2021</strain>
    </source>
</reference>
<sequence length="142" mass="16077">MALSILERNRNIMKQFEIAINTANLELANQLISDDAKFVTPASPEPLVGGKGYLSNVYFMRKGFSDVQWKLEEMIVEEDKCAVRWTVTGTHDGEFLGVKPTYKKIKSRSLNFYYFDENGKIINDVAGENFLGVLRGIGLSKY</sequence>
<organism evidence="1 2">
    <name type="scientific">Tritrichomonas musculus</name>
    <dbReference type="NCBI Taxonomy" id="1915356"/>
    <lineage>
        <taxon>Eukaryota</taxon>
        <taxon>Metamonada</taxon>
        <taxon>Parabasalia</taxon>
        <taxon>Tritrichomonadida</taxon>
        <taxon>Tritrichomonadidae</taxon>
        <taxon>Tritrichomonas</taxon>
    </lineage>
</organism>
<accession>A0ABR2GZP0</accession>
<evidence type="ECO:0008006" key="3">
    <source>
        <dbReference type="Google" id="ProtNLM"/>
    </source>
</evidence>
<gene>
    <name evidence="1" type="ORF">M9Y10_032488</name>
</gene>
<comment type="caution">
    <text evidence="1">The sequence shown here is derived from an EMBL/GenBank/DDBJ whole genome shotgun (WGS) entry which is preliminary data.</text>
</comment>
<name>A0ABR2GZP0_9EUKA</name>